<feature type="modified residue" description="4-aspartylphosphate" evidence="2">
    <location>
        <position position="56"/>
    </location>
</feature>
<reference evidence="5 6" key="1">
    <citation type="submission" date="2019-08" db="EMBL/GenBank/DDBJ databases">
        <title>Bradyrhizobium hipponensis sp. nov., a rhizobium isolated from a Lupinus angustifolius root nodule in Tunisia.</title>
        <authorList>
            <person name="Off K."/>
            <person name="Rejili M."/>
            <person name="Mars M."/>
            <person name="Brachmann A."/>
            <person name="Marin M."/>
        </authorList>
    </citation>
    <scope>NUCLEOTIDE SEQUENCE [LARGE SCALE GENOMIC DNA]</scope>
    <source>
        <strain evidence="5 6">CTAW11</strain>
    </source>
</reference>
<dbReference type="RefSeq" id="WP_148749173.1">
    <property type="nucleotide sequence ID" value="NZ_VSSR01000005.1"/>
</dbReference>
<dbReference type="PROSITE" id="PS50110">
    <property type="entry name" value="RESPONSE_REGULATORY"/>
    <property type="match status" value="1"/>
</dbReference>
<dbReference type="Gene3D" id="3.40.50.2300">
    <property type="match status" value="2"/>
</dbReference>
<dbReference type="SUPFAM" id="SSF52172">
    <property type="entry name" value="CheY-like"/>
    <property type="match status" value="1"/>
</dbReference>
<accession>A0A5S4X4I2</accession>
<dbReference type="InterPro" id="IPR016032">
    <property type="entry name" value="Sig_transdc_resp-reg_C-effctor"/>
</dbReference>
<proteinExistence type="predicted"/>
<dbReference type="GO" id="GO:0003677">
    <property type="term" value="F:DNA binding"/>
    <property type="evidence" value="ECO:0007669"/>
    <property type="project" value="UniProtKB-KW"/>
</dbReference>
<gene>
    <name evidence="5" type="ORF">FXB38_02400</name>
</gene>
<dbReference type="Pfam" id="PF00196">
    <property type="entry name" value="GerE"/>
    <property type="match status" value="1"/>
</dbReference>
<dbReference type="InterPro" id="IPR000792">
    <property type="entry name" value="Tscrpt_reg_LuxR_C"/>
</dbReference>
<evidence type="ECO:0000313" key="6">
    <source>
        <dbReference type="Proteomes" id="UP000324853"/>
    </source>
</evidence>
<dbReference type="InterPro" id="IPR051015">
    <property type="entry name" value="EvgA-like"/>
</dbReference>
<dbReference type="PANTHER" id="PTHR45566:SF2">
    <property type="entry name" value="NARL SUBFAMILY"/>
    <property type="match status" value="1"/>
</dbReference>
<feature type="domain" description="HTH luxR-type" evidence="3">
    <location>
        <begin position="142"/>
        <end position="207"/>
    </location>
</feature>
<dbReference type="OrthoDB" id="9782896at2"/>
<evidence type="ECO:0000256" key="1">
    <source>
        <dbReference type="ARBA" id="ARBA00023125"/>
    </source>
</evidence>
<sequence>MNCTRIVIADRHPVVLRGLTSVLGSEDDFEIVASCGDAASCVQAIDSLAPDIAILDSTMSELIALGSSALNPADRPIRLVFFIPSEVYGLISPDAFDGCSVILKETLPEALVQSLRQIASGERIVPQSSIDQVMPAGHEVNSESALAVLTDRERQIMRLVSEGLSNKQIGRRLNIADGTIKVHLHHIFQKLEISNRTALAALAISRIDRGTPAKSTE</sequence>
<keyword evidence="2" id="KW-0597">Phosphoprotein</keyword>
<evidence type="ECO:0000313" key="5">
    <source>
        <dbReference type="EMBL" id="TYL87995.1"/>
    </source>
</evidence>
<feature type="domain" description="Response regulatory" evidence="4">
    <location>
        <begin position="5"/>
        <end position="119"/>
    </location>
</feature>
<dbReference type="PROSITE" id="PS50043">
    <property type="entry name" value="HTH_LUXR_2"/>
    <property type="match status" value="1"/>
</dbReference>
<dbReference type="SMART" id="SM00421">
    <property type="entry name" value="HTH_LUXR"/>
    <property type="match status" value="1"/>
</dbReference>
<protein>
    <submittedName>
        <fullName evidence="5">Response regulator transcription factor</fullName>
    </submittedName>
</protein>
<dbReference type="PROSITE" id="PS00622">
    <property type="entry name" value="HTH_LUXR_1"/>
    <property type="match status" value="1"/>
</dbReference>
<comment type="caution">
    <text evidence="5">The sequence shown here is derived from an EMBL/GenBank/DDBJ whole genome shotgun (WGS) entry which is preliminary data.</text>
</comment>
<dbReference type="GO" id="GO:0000160">
    <property type="term" value="P:phosphorelay signal transduction system"/>
    <property type="evidence" value="ECO:0007669"/>
    <property type="project" value="InterPro"/>
</dbReference>
<evidence type="ECO:0000256" key="2">
    <source>
        <dbReference type="PROSITE-ProRule" id="PRU00169"/>
    </source>
</evidence>
<name>A0A5S4X4I2_9BRAD</name>
<keyword evidence="6" id="KW-1185">Reference proteome</keyword>
<dbReference type="InterPro" id="IPR011006">
    <property type="entry name" value="CheY-like_superfamily"/>
</dbReference>
<dbReference type="PRINTS" id="PR00038">
    <property type="entry name" value="HTHLUXR"/>
</dbReference>
<dbReference type="SUPFAM" id="SSF46894">
    <property type="entry name" value="C-terminal effector domain of the bipartite response regulators"/>
    <property type="match status" value="1"/>
</dbReference>
<dbReference type="InterPro" id="IPR001789">
    <property type="entry name" value="Sig_transdc_resp-reg_receiver"/>
</dbReference>
<dbReference type="EMBL" id="VSSR01000005">
    <property type="protein sequence ID" value="TYL87995.1"/>
    <property type="molecule type" value="Genomic_DNA"/>
</dbReference>
<dbReference type="GO" id="GO:0006355">
    <property type="term" value="P:regulation of DNA-templated transcription"/>
    <property type="evidence" value="ECO:0007669"/>
    <property type="project" value="InterPro"/>
</dbReference>
<organism evidence="5 6">
    <name type="scientific">Bradyrhizobium cytisi</name>
    <dbReference type="NCBI Taxonomy" id="515489"/>
    <lineage>
        <taxon>Bacteria</taxon>
        <taxon>Pseudomonadati</taxon>
        <taxon>Pseudomonadota</taxon>
        <taxon>Alphaproteobacteria</taxon>
        <taxon>Hyphomicrobiales</taxon>
        <taxon>Nitrobacteraceae</taxon>
        <taxon>Bradyrhizobium</taxon>
    </lineage>
</organism>
<dbReference type="AlphaFoldDB" id="A0A5S4X4I2"/>
<keyword evidence="1" id="KW-0238">DNA-binding</keyword>
<dbReference type="CDD" id="cd06170">
    <property type="entry name" value="LuxR_C_like"/>
    <property type="match status" value="1"/>
</dbReference>
<evidence type="ECO:0000259" key="3">
    <source>
        <dbReference type="PROSITE" id="PS50043"/>
    </source>
</evidence>
<dbReference type="Proteomes" id="UP000324853">
    <property type="component" value="Unassembled WGS sequence"/>
</dbReference>
<evidence type="ECO:0000259" key="4">
    <source>
        <dbReference type="PROSITE" id="PS50110"/>
    </source>
</evidence>
<dbReference type="PANTHER" id="PTHR45566">
    <property type="entry name" value="HTH-TYPE TRANSCRIPTIONAL REGULATOR YHJB-RELATED"/>
    <property type="match status" value="1"/>
</dbReference>